<reference evidence="2" key="2">
    <citation type="submission" date="2015-01" db="EMBL/GenBank/DDBJ databases">
        <title>Evolutionary Origins and Diversification of the Mycorrhizal Mutualists.</title>
        <authorList>
            <consortium name="DOE Joint Genome Institute"/>
            <consortium name="Mycorrhizal Genomics Consortium"/>
            <person name="Kohler A."/>
            <person name="Kuo A."/>
            <person name="Nagy L.G."/>
            <person name="Floudas D."/>
            <person name="Copeland A."/>
            <person name="Barry K.W."/>
            <person name="Cichocki N."/>
            <person name="Veneault-Fourrey C."/>
            <person name="LaButti K."/>
            <person name="Lindquist E.A."/>
            <person name="Lipzen A."/>
            <person name="Lundell T."/>
            <person name="Morin E."/>
            <person name="Murat C."/>
            <person name="Riley R."/>
            <person name="Ohm R."/>
            <person name="Sun H."/>
            <person name="Tunlid A."/>
            <person name="Henrissat B."/>
            <person name="Grigoriev I.V."/>
            <person name="Hibbett D.S."/>
            <person name="Martin F."/>
        </authorList>
    </citation>
    <scope>NUCLEOTIDE SEQUENCE [LARGE SCALE GENOMIC DNA]</scope>
    <source>
        <strain evidence="2">Ve08.2h10</strain>
    </source>
</reference>
<feature type="non-terminal residue" evidence="1">
    <location>
        <position position="65"/>
    </location>
</feature>
<evidence type="ECO:0000313" key="2">
    <source>
        <dbReference type="Proteomes" id="UP000054538"/>
    </source>
</evidence>
<evidence type="ECO:0000313" key="1">
    <source>
        <dbReference type="EMBL" id="KIK96167.1"/>
    </source>
</evidence>
<gene>
    <name evidence="1" type="ORF">PAXRUDRAFT_111765</name>
</gene>
<dbReference type="AlphaFoldDB" id="A0A0D0DEZ2"/>
<dbReference type="HOGENOM" id="CLU_2855961_0_0_1"/>
<dbReference type="EMBL" id="KN825000">
    <property type="protein sequence ID" value="KIK96167.1"/>
    <property type="molecule type" value="Genomic_DNA"/>
</dbReference>
<feature type="non-terminal residue" evidence="1">
    <location>
        <position position="1"/>
    </location>
</feature>
<dbReference type="InParanoid" id="A0A0D0DEZ2"/>
<dbReference type="Proteomes" id="UP000054538">
    <property type="component" value="Unassembled WGS sequence"/>
</dbReference>
<reference evidence="1 2" key="1">
    <citation type="submission" date="2014-04" db="EMBL/GenBank/DDBJ databases">
        <authorList>
            <consortium name="DOE Joint Genome Institute"/>
            <person name="Kuo A."/>
            <person name="Kohler A."/>
            <person name="Jargeat P."/>
            <person name="Nagy L.G."/>
            <person name="Floudas D."/>
            <person name="Copeland A."/>
            <person name="Barry K.W."/>
            <person name="Cichocki N."/>
            <person name="Veneault-Fourrey C."/>
            <person name="LaButti K."/>
            <person name="Lindquist E.A."/>
            <person name="Lipzen A."/>
            <person name="Lundell T."/>
            <person name="Morin E."/>
            <person name="Murat C."/>
            <person name="Sun H."/>
            <person name="Tunlid A."/>
            <person name="Henrissat B."/>
            <person name="Grigoriev I.V."/>
            <person name="Hibbett D.S."/>
            <person name="Martin F."/>
            <person name="Nordberg H.P."/>
            <person name="Cantor M.N."/>
            <person name="Hua S.X."/>
        </authorList>
    </citation>
    <scope>NUCLEOTIDE SEQUENCE [LARGE SCALE GENOMIC DNA]</scope>
    <source>
        <strain evidence="1 2">Ve08.2h10</strain>
    </source>
</reference>
<dbReference type="OrthoDB" id="3182339at2759"/>
<proteinExistence type="predicted"/>
<dbReference type="STRING" id="930991.A0A0D0DEZ2"/>
<organism evidence="1 2">
    <name type="scientific">Paxillus rubicundulus Ve08.2h10</name>
    <dbReference type="NCBI Taxonomy" id="930991"/>
    <lineage>
        <taxon>Eukaryota</taxon>
        <taxon>Fungi</taxon>
        <taxon>Dikarya</taxon>
        <taxon>Basidiomycota</taxon>
        <taxon>Agaricomycotina</taxon>
        <taxon>Agaricomycetes</taxon>
        <taxon>Agaricomycetidae</taxon>
        <taxon>Boletales</taxon>
        <taxon>Paxilineae</taxon>
        <taxon>Paxillaceae</taxon>
        <taxon>Paxillus</taxon>
    </lineage>
</organism>
<name>A0A0D0DEZ2_9AGAM</name>
<protein>
    <submittedName>
        <fullName evidence="1">Uncharacterized protein</fullName>
    </submittedName>
</protein>
<keyword evidence="2" id="KW-1185">Reference proteome</keyword>
<sequence>VFFAPLEVDRNIRSVAYKGTSDRIGATDIPQWASCETCNGMIQRASHWAQQGLDHASRYSTWSRF</sequence>
<accession>A0A0D0DEZ2</accession>